<dbReference type="Proteomes" id="UP000314294">
    <property type="component" value="Unassembled WGS sequence"/>
</dbReference>
<sequence>MKKKKKKEEKKNKNKKRRSCCDEEVLSCDNAASISGGVLVGVERRSLTGLRGADERRPLLIAHLGKR</sequence>
<comment type="caution">
    <text evidence="1">The sequence shown here is derived from an EMBL/GenBank/DDBJ whole genome shotgun (WGS) entry which is preliminary data.</text>
</comment>
<organism evidence="1 2">
    <name type="scientific">Liparis tanakae</name>
    <name type="common">Tanaka's snailfish</name>
    <dbReference type="NCBI Taxonomy" id="230148"/>
    <lineage>
        <taxon>Eukaryota</taxon>
        <taxon>Metazoa</taxon>
        <taxon>Chordata</taxon>
        <taxon>Craniata</taxon>
        <taxon>Vertebrata</taxon>
        <taxon>Euteleostomi</taxon>
        <taxon>Actinopterygii</taxon>
        <taxon>Neopterygii</taxon>
        <taxon>Teleostei</taxon>
        <taxon>Neoteleostei</taxon>
        <taxon>Acanthomorphata</taxon>
        <taxon>Eupercaria</taxon>
        <taxon>Perciformes</taxon>
        <taxon>Cottioidei</taxon>
        <taxon>Cottales</taxon>
        <taxon>Liparidae</taxon>
        <taxon>Liparis</taxon>
    </lineage>
</organism>
<evidence type="ECO:0000313" key="1">
    <source>
        <dbReference type="EMBL" id="TNN23379.1"/>
    </source>
</evidence>
<gene>
    <name evidence="1" type="ORF">EYF80_066501</name>
</gene>
<proteinExistence type="predicted"/>
<reference evidence="1 2" key="1">
    <citation type="submission" date="2019-03" db="EMBL/GenBank/DDBJ databases">
        <title>First draft genome of Liparis tanakae, snailfish: a comprehensive survey of snailfish specific genes.</title>
        <authorList>
            <person name="Kim W."/>
            <person name="Song I."/>
            <person name="Jeong J.-H."/>
            <person name="Kim D."/>
            <person name="Kim S."/>
            <person name="Ryu S."/>
            <person name="Song J.Y."/>
            <person name="Lee S.K."/>
        </authorList>
    </citation>
    <scope>NUCLEOTIDE SEQUENCE [LARGE SCALE GENOMIC DNA]</scope>
    <source>
        <tissue evidence="1">Muscle</tissue>
    </source>
</reference>
<name>A0A4Z2E3S2_9TELE</name>
<keyword evidence="2" id="KW-1185">Reference proteome</keyword>
<dbReference type="EMBL" id="SRLO01018683">
    <property type="protein sequence ID" value="TNN23379.1"/>
    <property type="molecule type" value="Genomic_DNA"/>
</dbReference>
<accession>A0A4Z2E3S2</accession>
<evidence type="ECO:0000313" key="2">
    <source>
        <dbReference type="Proteomes" id="UP000314294"/>
    </source>
</evidence>
<dbReference type="AlphaFoldDB" id="A0A4Z2E3S2"/>
<protein>
    <submittedName>
        <fullName evidence="1">Uncharacterized protein</fullName>
    </submittedName>
</protein>